<protein>
    <submittedName>
        <fullName evidence="2">Uncharacterized protein</fullName>
    </submittedName>
</protein>
<keyword evidence="1" id="KW-0812">Transmembrane</keyword>
<keyword evidence="3" id="KW-1185">Reference proteome</keyword>
<evidence type="ECO:0000313" key="2">
    <source>
        <dbReference type="EMBL" id="KAK7074938.1"/>
    </source>
</evidence>
<organism evidence="2 3">
    <name type="scientific">Halocaridina rubra</name>
    <name type="common">Hawaiian red shrimp</name>
    <dbReference type="NCBI Taxonomy" id="373956"/>
    <lineage>
        <taxon>Eukaryota</taxon>
        <taxon>Metazoa</taxon>
        <taxon>Ecdysozoa</taxon>
        <taxon>Arthropoda</taxon>
        <taxon>Crustacea</taxon>
        <taxon>Multicrustacea</taxon>
        <taxon>Malacostraca</taxon>
        <taxon>Eumalacostraca</taxon>
        <taxon>Eucarida</taxon>
        <taxon>Decapoda</taxon>
        <taxon>Pleocyemata</taxon>
        <taxon>Caridea</taxon>
        <taxon>Atyoidea</taxon>
        <taxon>Atyidae</taxon>
        <taxon>Halocaridina</taxon>
    </lineage>
</organism>
<dbReference type="Proteomes" id="UP001381693">
    <property type="component" value="Unassembled WGS sequence"/>
</dbReference>
<accession>A0AAN8X6M4</accession>
<name>A0AAN8X6M4_HALRR</name>
<dbReference type="EMBL" id="JAXCGZ010011405">
    <property type="protein sequence ID" value="KAK7074938.1"/>
    <property type="molecule type" value="Genomic_DNA"/>
</dbReference>
<proteinExistence type="predicted"/>
<evidence type="ECO:0000313" key="3">
    <source>
        <dbReference type="Proteomes" id="UP001381693"/>
    </source>
</evidence>
<keyword evidence="1" id="KW-1133">Transmembrane helix</keyword>
<dbReference type="AlphaFoldDB" id="A0AAN8X6M4"/>
<gene>
    <name evidence="2" type="ORF">SK128_004353</name>
</gene>
<evidence type="ECO:0000256" key="1">
    <source>
        <dbReference type="SAM" id="Phobius"/>
    </source>
</evidence>
<feature type="transmembrane region" description="Helical" evidence="1">
    <location>
        <begin position="167"/>
        <end position="196"/>
    </location>
</feature>
<keyword evidence="1" id="KW-0472">Membrane</keyword>
<reference evidence="2 3" key="1">
    <citation type="submission" date="2023-11" db="EMBL/GenBank/DDBJ databases">
        <title>Halocaridina rubra genome assembly.</title>
        <authorList>
            <person name="Smith C."/>
        </authorList>
    </citation>
    <scope>NUCLEOTIDE SEQUENCE [LARGE SCALE GENOMIC DNA]</scope>
    <source>
        <strain evidence="2">EP-1</strain>
        <tissue evidence="2">Whole</tissue>
    </source>
</reference>
<sequence>GVLVAFCCISIITCLCVCVFTAFHLSYLSTMGCHVEHSTIRQSAPSSEDSPGLPTSFTEDEYFNTNTPVRRNGLLVTPSDRTSRIIGFDDDEDEVEGSGFLGNTYGEDDYVDDTALEFETATLESVTMRLDREIFVNVTSCSCESRSGEWVRTLRYPDLSCLEVNNILPVLFVASCVVTAVGAVLSVLILYLLWFFRNSFYGPAKPHETRPFIFTSNFKNQAKVNNSGVTNGNSRVR</sequence>
<comment type="caution">
    <text evidence="2">The sequence shown here is derived from an EMBL/GenBank/DDBJ whole genome shotgun (WGS) entry which is preliminary data.</text>
</comment>
<feature type="non-terminal residue" evidence="2">
    <location>
        <position position="1"/>
    </location>
</feature>